<evidence type="ECO:0000256" key="3">
    <source>
        <dbReference type="ARBA" id="ARBA00012754"/>
    </source>
</evidence>
<dbReference type="Pfam" id="PF22666">
    <property type="entry name" value="Glyco_hydro_2_N2"/>
    <property type="match status" value="1"/>
</dbReference>
<dbReference type="PANTHER" id="PTHR43730">
    <property type="entry name" value="BETA-MANNOSIDASE"/>
    <property type="match status" value="1"/>
</dbReference>
<comment type="catalytic activity">
    <reaction evidence="1">
        <text>Hydrolysis of terminal, non-reducing beta-D-mannose residues in beta-D-mannosides.</text>
        <dbReference type="EC" id="3.2.1.25"/>
    </reaction>
</comment>
<comment type="pathway">
    <text evidence="2">Glycan metabolism; N-glycan degradation.</text>
</comment>
<evidence type="ECO:0000256" key="2">
    <source>
        <dbReference type="ARBA" id="ARBA00004740"/>
    </source>
</evidence>
<dbReference type="STRING" id="5364.A0A5C3N4W8"/>
<keyword evidence="13" id="KW-1185">Reference proteome</keyword>
<dbReference type="SUPFAM" id="SSF51445">
    <property type="entry name" value="(Trans)glycosidases"/>
    <property type="match status" value="1"/>
</dbReference>
<sequence length="897" mass="101976">MALAKAAPILANWRWKERNPAVPAVTQDLGQDSQGQRTGDSDQEALWLPTTQFPSEVHVELLRSGRIPHPYIGFNEHKREWLYRNTITISPENGPEFAELVFDGLDTFCDVYLNDKLVLQSDNQFRSYRVPITLANLPESREMTVLLHFKSAGMIAKELETKYGRVKAGSTNLGDPSRVYVRKAQYDWRWDWGPELMTCGPYRLISLLTYTTRIFELNTHAIVSGPPNLSPALSVDLRLDGNIAAAGRITVALKDIASGKEIRAGDVMLCTSNIVDGKVEDVVKWDLQPTEVELWWPVGYGEQKLYNVEIGLLDRDGRTLDRAAQKIGFRHVELVQEPLSEPDQYGTGTTFLFQVNGVRMFMGAGSNWVPADNLLTTIAPERYRAWLTFLRDGNQNMVRLWGGGVYEPDIFYDTCDELGILVWQDFQFACGVYPAHDEFIASVKAEAEDNVRRLRHHPSMALFCGNNEDYQQVLQWGGISQLPARKIYEEILPNVVSRLTDPEIPYHRGSPYGGKDWDTADPTVGDVHQWNIWAGKELPWQEYDHMGGRFISEFGVPAMPDMRTIDYWMAGDETQRFTQSKAMAQHCKAGNFERRFAILMNENFRLTSDFETHVYHTQVLQAEAMGFAYRSWRRGWRGPGKQYTAGALVWQLNDSWPVTSWAIADYFMRPKPSYYTIARELRPVTVGVTRTVTKNRANDRPRQFYEFGAFQSIAATIEVWATNSTLREVRCQLHLHCVDLKSDWTYEHQQTVTLGTNRTTEILSMPCPCPPSPLKTQDGDLVPTTSSSVVVSTRLLNIETGEILARYADWPQPFKHVDFPDPGLKAEINGDQVRITTEKPVKGLVLSIEDQGEAEDVRWSDNALDVMPYDAQDIHVRGLNGKRIRFRHMGTGKAGFL</sequence>
<dbReference type="Proteomes" id="UP000305948">
    <property type="component" value="Unassembled WGS sequence"/>
</dbReference>
<evidence type="ECO:0000313" key="12">
    <source>
        <dbReference type="EMBL" id="TFK52849.1"/>
    </source>
</evidence>
<dbReference type="Gene3D" id="2.60.40.10">
    <property type="entry name" value="Immunoglobulins"/>
    <property type="match status" value="2"/>
</dbReference>
<dbReference type="GO" id="GO:0006516">
    <property type="term" value="P:glycoprotein catabolic process"/>
    <property type="evidence" value="ECO:0007669"/>
    <property type="project" value="TreeGrafter"/>
</dbReference>
<dbReference type="SUPFAM" id="SSF49303">
    <property type="entry name" value="beta-Galactosidase/glucuronidase domain"/>
    <property type="match status" value="2"/>
</dbReference>
<dbReference type="SUPFAM" id="SSF49785">
    <property type="entry name" value="Galactose-binding domain-like"/>
    <property type="match status" value="1"/>
</dbReference>
<dbReference type="OrthoDB" id="2866996at2759"/>
<dbReference type="Pfam" id="PF17786">
    <property type="entry name" value="Mannosidase_ig"/>
    <property type="match status" value="1"/>
</dbReference>
<keyword evidence="4 12" id="KW-0378">Hydrolase</keyword>
<dbReference type="FunFam" id="3.20.20.80:FF:000050">
    <property type="entry name" value="Beta-mannosidase B"/>
    <property type="match status" value="1"/>
</dbReference>
<feature type="domain" description="Glycoside hydrolase family 2 immunoglobulin-like beta-sandwich" evidence="9">
    <location>
        <begin position="238"/>
        <end position="330"/>
    </location>
</feature>
<dbReference type="Pfam" id="PF00703">
    <property type="entry name" value="Glyco_hydro_2"/>
    <property type="match status" value="1"/>
</dbReference>
<feature type="domain" description="Beta-mannosidase-like galactose-binding" evidence="11">
    <location>
        <begin position="42"/>
        <end position="203"/>
    </location>
</feature>
<dbReference type="AlphaFoldDB" id="A0A5C3N4W8"/>
<comment type="similarity">
    <text evidence="6">Belongs to the glycosyl hydrolase 2 family. Beta-mannosidase B subfamily.</text>
</comment>
<protein>
    <recommendedName>
        <fullName evidence="7">Beta-mannosidase B</fullName>
        <ecNumber evidence="3">3.2.1.25</ecNumber>
    </recommendedName>
    <alternativeName>
        <fullName evidence="8">Mannanase B</fullName>
    </alternativeName>
</protein>
<reference evidence="12 13" key="1">
    <citation type="journal article" date="2019" name="Nat. Ecol. Evol.">
        <title>Megaphylogeny resolves global patterns of mushroom evolution.</title>
        <authorList>
            <person name="Varga T."/>
            <person name="Krizsan K."/>
            <person name="Foldi C."/>
            <person name="Dima B."/>
            <person name="Sanchez-Garcia M."/>
            <person name="Sanchez-Ramirez S."/>
            <person name="Szollosi G.J."/>
            <person name="Szarkandi J.G."/>
            <person name="Papp V."/>
            <person name="Albert L."/>
            <person name="Andreopoulos W."/>
            <person name="Angelini C."/>
            <person name="Antonin V."/>
            <person name="Barry K.W."/>
            <person name="Bougher N.L."/>
            <person name="Buchanan P."/>
            <person name="Buyck B."/>
            <person name="Bense V."/>
            <person name="Catcheside P."/>
            <person name="Chovatia M."/>
            <person name="Cooper J."/>
            <person name="Damon W."/>
            <person name="Desjardin D."/>
            <person name="Finy P."/>
            <person name="Geml J."/>
            <person name="Haridas S."/>
            <person name="Hughes K."/>
            <person name="Justo A."/>
            <person name="Karasinski D."/>
            <person name="Kautmanova I."/>
            <person name="Kiss B."/>
            <person name="Kocsube S."/>
            <person name="Kotiranta H."/>
            <person name="LaButti K.M."/>
            <person name="Lechner B.E."/>
            <person name="Liimatainen K."/>
            <person name="Lipzen A."/>
            <person name="Lukacs Z."/>
            <person name="Mihaltcheva S."/>
            <person name="Morgado L.N."/>
            <person name="Niskanen T."/>
            <person name="Noordeloos M.E."/>
            <person name="Ohm R.A."/>
            <person name="Ortiz-Santana B."/>
            <person name="Ovrebo C."/>
            <person name="Racz N."/>
            <person name="Riley R."/>
            <person name="Savchenko A."/>
            <person name="Shiryaev A."/>
            <person name="Soop K."/>
            <person name="Spirin V."/>
            <person name="Szebenyi C."/>
            <person name="Tomsovsky M."/>
            <person name="Tulloss R.E."/>
            <person name="Uehling J."/>
            <person name="Grigoriev I.V."/>
            <person name="Vagvolgyi C."/>
            <person name="Papp T."/>
            <person name="Martin F.M."/>
            <person name="Miettinen O."/>
            <person name="Hibbett D.S."/>
            <person name="Nagy L.G."/>
        </authorList>
    </citation>
    <scope>NUCLEOTIDE SEQUENCE [LARGE SCALE GENOMIC DNA]</scope>
    <source>
        <strain evidence="12 13">OMC1185</strain>
    </source>
</reference>
<evidence type="ECO:0000256" key="5">
    <source>
        <dbReference type="ARBA" id="ARBA00023295"/>
    </source>
</evidence>
<dbReference type="InterPro" id="IPR054593">
    <property type="entry name" value="Beta-mannosidase-like_N2"/>
</dbReference>
<gene>
    <name evidence="12" type="ORF">OE88DRAFT_1626881</name>
</gene>
<evidence type="ECO:0000256" key="8">
    <source>
        <dbReference type="ARBA" id="ARBA00041614"/>
    </source>
</evidence>
<evidence type="ECO:0000259" key="9">
    <source>
        <dbReference type="Pfam" id="PF00703"/>
    </source>
</evidence>
<dbReference type="InterPro" id="IPR008979">
    <property type="entry name" value="Galactose-bd-like_sf"/>
</dbReference>
<evidence type="ECO:0000256" key="4">
    <source>
        <dbReference type="ARBA" id="ARBA00022801"/>
    </source>
</evidence>
<organism evidence="12 13">
    <name type="scientific">Heliocybe sulcata</name>
    <dbReference type="NCBI Taxonomy" id="5364"/>
    <lineage>
        <taxon>Eukaryota</taxon>
        <taxon>Fungi</taxon>
        <taxon>Dikarya</taxon>
        <taxon>Basidiomycota</taxon>
        <taxon>Agaricomycotina</taxon>
        <taxon>Agaricomycetes</taxon>
        <taxon>Gloeophyllales</taxon>
        <taxon>Gloeophyllaceae</taxon>
        <taxon>Heliocybe</taxon>
    </lineage>
</organism>
<feature type="domain" description="Mannosidase Ig/CBM-like" evidence="10">
    <location>
        <begin position="716"/>
        <end position="816"/>
    </location>
</feature>
<dbReference type="GO" id="GO:0005975">
    <property type="term" value="P:carbohydrate metabolic process"/>
    <property type="evidence" value="ECO:0007669"/>
    <property type="project" value="InterPro"/>
</dbReference>
<evidence type="ECO:0000256" key="6">
    <source>
        <dbReference type="ARBA" id="ARBA00038429"/>
    </source>
</evidence>
<evidence type="ECO:0000256" key="1">
    <source>
        <dbReference type="ARBA" id="ARBA00000829"/>
    </source>
</evidence>
<keyword evidence="5" id="KW-0326">Glycosidase</keyword>
<dbReference type="EC" id="3.2.1.25" evidence="3"/>
<accession>A0A5C3N4W8</accession>
<name>A0A5C3N4W8_9AGAM</name>
<proteinExistence type="inferred from homology"/>
<dbReference type="InterPro" id="IPR041447">
    <property type="entry name" value="Mannosidase_ig"/>
</dbReference>
<dbReference type="InterPro" id="IPR017853">
    <property type="entry name" value="GH"/>
</dbReference>
<evidence type="ECO:0000259" key="10">
    <source>
        <dbReference type="Pfam" id="PF17786"/>
    </source>
</evidence>
<dbReference type="Gene3D" id="3.20.20.80">
    <property type="entry name" value="Glycosidases"/>
    <property type="match status" value="1"/>
</dbReference>
<dbReference type="InterPro" id="IPR050887">
    <property type="entry name" value="Beta-mannosidase_GH2"/>
</dbReference>
<dbReference type="PANTHER" id="PTHR43730:SF1">
    <property type="entry name" value="BETA-MANNOSIDASE"/>
    <property type="match status" value="1"/>
</dbReference>
<dbReference type="Gene3D" id="2.60.120.260">
    <property type="entry name" value="Galactose-binding domain-like"/>
    <property type="match status" value="1"/>
</dbReference>
<evidence type="ECO:0000256" key="7">
    <source>
        <dbReference type="ARBA" id="ARBA00041069"/>
    </source>
</evidence>
<evidence type="ECO:0000259" key="11">
    <source>
        <dbReference type="Pfam" id="PF22666"/>
    </source>
</evidence>
<dbReference type="InterPro" id="IPR006102">
    <property type="entry name" value="Ig-like_GH2"/>
</dbReference>
<dbReference type="InterPro" id="IPR013783">
    <property type="entry name" value="Ig-like_fold"/>
</dbReference>
<dbReference type="InterPro" id="IPR036156">
    <property type="entry name" value="Beta-gal/glucu_dom_sf"/>
</dbReference>
<dbReference type="EMBL" id="ML213508">
    <property type="protein sequence ID" value="TFK52849.1"/>
    <property type="molecule type" value="Genomic_DNA"/>
</dbReference>
<evidence type="ECO:0000313" key="13">
    <source>
        <dbReference type="Proteomes" id="UP000305948"/>
    </source>
</evidence>
<dbReference type="GO" id="GO:0004567">
    <property type="term" value="F:beta-mannosidase activity"/>
    <property type="evidence" value="ECO:0007669"/>
    <property type="project" value="UniProtKB-EC"/>
</dbReference>